<evidence type="ECO:0000259" key="2">
    <source>
        <dbReference type="Pfam" id="PF03372"/>
    </source>
</evidence>
<dbReference type="InterPro" id="IPR036691">
    <property type="entry name" value="Endo/exonu/phosph_ase_sf"/>
</dbReference>
<keyword evidence="4" id="KW-1185">Reference proteome</keyword>
<dbReference type="Pfam" id="PF03372">
    <property type="entry name" value="Exo_endo_phos"/>
    <property type="match status" value="1"/>
</dbReference>
<dbReference type="AlphaFoldDB" id="A0A2N0Z745"/>
<accession>A0A2N0Z745</accession>
<dbReference type="CDD" id="cd09079">
    <property type="entry name" value="RgfB-like"/>
    <property type="match status" value="1"/>
</dbReference>
<dbReference type="InterPro" id="IPR051547">
    <property type="entry name" value="TDP2-like"/>
</dbReference>
<comment type="caution">
    <text evidence="3">The sequence shown here is derived from an EMBL/GenBank/DDBJ whole genome shotgun (WGS) entry which is preliminary data.</text>
</comment>
<dbReference type="Gene3D" id="3.60.10.10">
    <property type="entry name" value="Endonuclease/exonuclease/phosphatase"/>
    <property type="match status" value="1"/>
</dbReference>
<keyword evidence="1" id="KW-0378">Hydrolase</keyword>
<sequence>MKLLTLNCHSWQEDNQIEKIQYLANTIKEEAYDVIALQEVSQLIESTIVKESIKQDNFGHILLQELKKLGVTDYSFIWSFSHIGFEIYEEGLAILTKHPIIEDYSFFITNGTDTSYWKTRKIIGAKINYHNNPISFYSCHMGWWKDEEEPFKQQFNSLLQQVDKNGLFFLLGDFNNSATSKEEGYDYMLSQHLYDTYTLAAEKDNGITVKGKIAGWDTNKQDLRIDLIMANQPVPVEYSHVIFNDSNRSVISDHYGVEIKLGL</sequence>
<dbReference type="RefSeq" id="WP_101175436.1">
    <property type="nucleotide sequence ID" value="NZ_PISE01000004.1"/>
</dbReference>
<dbReference type="PANTHER" id="PTHR15822">
    <property type="entry name" value="TRAF AND TNF RECEPTOR-ASSOCIATED PROTEIN"/>
    <property type="match status" value="1"/>
</dbReference>
<evidence type="ECO:0000256" key="1">
    <source>
        <dbReference type="ARBA" id="ARBA00022801"/>
    </source>
</evidence>
<name>A0A2N0Z745_9BACI</name>
<feature type="domain" description="Endonuclease/exonuclease/phosphatase" evidence="2">
    <location>
        <begin position="19"/>
        <end position="254"/>
    </location>
</feature>
<dbReference type="EMBL" id="PISE01000004">
    <property type="protein sequence ID" value="PKG25331.1"/>
    <property type="molecule type" value="Genomic_DNA"/>
</dbReference>
<keyword evidence="3" id="KW-0540">Nuclease</keyword>
<dbReference type="PANTHER" id="PTHR15822:SF23">
    <property type="entry name" value="ENDONUCLEASE_EXONUCLEASE_PHOSPHATASE FAMILY PROTEIN"/>
    <property type="match status" value="1"/>
</dbReference>
<dbReference type="InterPro" id="IPR005135">
    <property type="entry name" value="Endo/exonuclease/phosphatase"/>
</dbReference>
<evidence type="ECO:0000313" key="3">
    <source>
        <dbReference type="EMBL" id="PKG25331.1"/>
    </source>
</evidence>
<organism evidence="3 4">
    <name type="scientific">Niallia nealsonii</name>
    <dbReference type="NCBI Taxonomy" id="115979"/>
    <lineage>
        <taxon>Bacteria</taxon>
        <taxon>Bacillati</taxon>
        <taxon>Bacillota</taxon>
        <taxon>Bacilli</taxon>
        <taxon>Bacillales</taxon>
        <taxon>Bacillaceae</taxon>
        <taxon>Niallia</taxon>
    </lineage>
</organism>
<dbReference type="SUPFAM" id="SSF56219">
    <property type="entry name" value="DNase I-like"/>
    <property type="match status" value="1"/>
</dbReference>
<dbReference type="GO" id="GO:0016787">
    <property type="term" value="F:hydrolase activity"/>
    <property type="evidence" value="ECO:0007669"/>
    <property type="project" value="UniProtKB-KW"/>
</dbReference>
<proteinExistence type="predicted"/>
<dbReference type="GO" id="GO:0004519">
    <property type="term" value="F:endonuclease activity"/>
    <property type="evidence" value="ECO:0007669"/>
    <property type="project" value="UniProtKB-KW"/>
</dbReference>
<protein>
    <submittedName>
        <fullName evidence="3">Endonuclease</fullName>
    </submittedName>
</protein>
<dbReference type="OrthoDB" id="9812537at2"/>
<reference evidence="3 4" key="1">
    <citation type="journal article" date="2003" name="Int. J. Syst. Evol. Microbiol.">
        <title>Bacillus nealsonii sp. nov., isolated from a spacecraft-assembly facility, whose spores are gamma-radiation resistant.</title>
        <authorList>
            <person name="Venkateswaran K."/>
            <person name="Kempf M."/>
            <person name="Chen F."/>
            <person name="Satomi M."/>
            <person name="Nicholson W."/>
            <person name="Kern R."/>
        </authorList>
    </citation>
    <scope>NUCLEOTIDE SEQUENCE [LARGE SCALE GENOMIC DNA]</scope>
    <source>
        <strain evidence="3 4">FO-92</strain>
    </source>
</reference>
<gene>
    <name evidence="3" type="ORF">CWS01_02305</name>
</gene>
<keyword evidence="3" id="KW-0255">Endonuclease</keyword>
<dbReference type="Proteomes" id="UP000233375">
    <property type="component" value="Unassembled WGS sequence"/>
</dbReference>
<evidence type="ECO:0000313" key="4">
    <source>
        <dbReference type="Proteomes" id="UP000233375"/>
    </source>
</evidence>